<dbReference type="InterPro" id="IPR018074">
    <property type="entry name" value="UBQ-activ_enz_E1_CS"/>
</dbReference>
<dbReference type="InterPro" id="IPR018075">
    <property type="entry name" value="UBQ-activ_enz_E1"/>
</dbReference>
<comment type="catalytic activity">
    <reaction evidence="1">
        <text>ATP + ubiquitin + [E1 ubiquitin-activating enzyme]-L-cysteine = AMP + diphosphate + S-ubiquitinyl-[E1 ubiquitin-activating enzyme]-L-cysteine.</text>
        <dbReference type="EC" id="6.2.1.45"/>
    </reaction>
</comment>
<dbReference type="EC" id="6.2.1.45" evidence="4"/>
<name>A0AA85A2Z9_9TREM</name>
<dbReference type="CDD" id="cd01491">
    <property type="entry name" value="Ube1_repeat1"/>
    <property type="match status" value="1"/>
</dbReference>
<evidence type="ECO:0000256" key="10">
    <source>
        <dbReference type="SAM" id="MobiDB-lite"/>
    </source>
</evidence>
<keyword evidence="8" id="KW-0067">ATP-binding</keyword>
<dbReference type="Gene3D" id="3.40.50.720">
    <property type="entry name" value="NAD(P)-binding Rossmann-like Domain"/>
    <property type="match status" value="1"/>
</dbReference>
<feature type="region of interest" description="Disordered" evidence="10">
    <location>
        <begin position="1"/>
        <end position="39"/>
    </location>
</feature>
<dbReference type="Pfam" id="PF16190">
    <property type="entry name" value="E1_FCCH"/>
    <property type="match status" value="1"/>
</dbReference>
<feature type="compositionally biased region" description="Low complexity" evidence="10">
    <location>
        <begin position="14"/>
        <end position="33"/>
    </location>
</feature>
<dbReference type="InterPro" id="IPR018965">
    <property type="entry name" value="Ub-activating_enz_E1_C"/>
</dbReference>
<dbReference type="Pfam" id="PF16191">
    <property type="entry name" value="E1_4HB"/>
    <property type="match status" value="1"/>
</dbReference>
<evidence type="ECO:0000256" key="7">
    <source>
        <dbReference type="ARBA" id="ARBA00022786"/>
    </source>
</evidence>
<evidence type="ECO:0000256" key="3">
    <source>
        <dbReference type="ARBA" id="ARBA00005673"/>
    </source>
</evidence>
<evidence type="ECO:0000256" key="9">
    <source>
        <dbReference type="ARBA" id="ARBA00030371"/>
    </source>
</evidence>
<dbReference type="Gene3D" id="3.10.290.60">
    <property type="entry name" value="Ubiquitin-activating enzyme E1, UFD domain"/>
    <property type="match status" value="1"/>
</dbReference>
<dbReference type="InterPro" id="IPR045886">
    <property type="entry name" value="ThiF/MoeB/HesA"/>
</dbReference>
<dbReference type="InterPro" id="IPR032418">
    <property type="entry name" value="E1_FCCH"/>
</dbReference>
<dbReference type="Pfam" id="PF09358">
    <property type="entry name" value="E1_UFD"/>
    <property type="match status" value="1"/>
</dbReference>
<dbReference type="InterPro" id="IPR019572">
    <property type="entry name" value="UBA_E1_SCCH"/>
</dbReference>
<keyword evidence="7" id="KW-0833">Ubl conjugation pathway</keyword>
<dbReference type="GO" id="GO:0005737">
    <property type="term" value="C:cytoplasm"/>
    <property type="evidence" value="ECO:0007669"/>
    <property type="project" value="TreeGrafter"/>
</dbReference>
<dbReference type="Gene3D" id="3.50.50.80">
    <property type="entry name" value="Ubiquitin-activating enzyme E1, inactive adenylation domain, subdomain 1"/>
    <property type="match status" value="1"/>
</dbReference>
<dbReference type="FunFam" id="3.50.50.80:FF:000001">
    <property type="entry name" value="ubiquitin-like modifier-activating enzyme 1"/>
    <property type="match status" value="1"/>
</dbReference>
<evidence type="ECO:0000256" key="2">
    <source>
        <dbReference type="ARBA" id="ARBA00004906"/>
    </source>
</evidence>
<dbReference type="SMART" id="SM00985">
    <property type="entry name" value="UBA_e1_C"/>
    <property type="match status" value="1"/>
</dbReference>
<evidence type="ECO:0000256" key="4">
    <source>
        <dbReference type="ARBA" id="ARBA00012990"/>
    </source>
</evidence>
<sequence length="1069" mass="119821">MSPTPPSKRQKILTSTENNNNNFHSNTNNNLSNGMEANGEVPDLDESLYSRQLYVYGAEGMRRMATTDILVIGLEGLGLEVAKNIILAGVKSVTLCDDTPLCIADLTSHYFADLNDIGHPRAEICKNKLSELNNHVSVRVLNKHKLGAEDFRNFSVVVLNQGSEDLCVEYGDICRSLGVKFVVASTCGLFGKVFCDFGTDFVVYDPTGEVPSSVMIQQIEKSKQGLVTCLEETRHGFQDGDYVTFSEVKGMVELNGCQPRRVTVVGPDVFSIGDTSNFNPYISGGMCTLVKMPLKINFVSLIYLSTISLQLPYRTAYYSPIFMTTDFVKTERPAQIHLFFKALSDYKNSNGSLPKPWCRTDSRTFVDYVHKVNKQVESTNASVSSIDEKLATLFGCVCSGQCSPVLSFIGSFAAQEVMKACSGKFTPLQQWMYFDATECLWMSSDEDFVVSENDAKPIGSRYDGQIAIFGRAFQEKLKGLKYFIVGSGAIGCELLKNFALMGVGAGPSGKIVVTDMDLIERSNLNRQFLFRPWDIHKMKSVVASAAAKLINPELNIEAHENRVGPETEKIYDDEFFEKLDGIANALDNVEARTYVDRRCVYYRKPLLESGTLGTKGNVQVVIPYLTESYSSSQDPPEKSFPACTLKNFPYLIEHTLQWARDLFEGLFVHQSQAMSSFLQDPPGFLERTLSNQGNQPLETLETLKTNLLDKRPSSFEDCVTWARLLWQDLFSNTIAQLLFNFPRDHVTSTGSDFWSGTKRCPHPLQFDVQDTTHLEFISAASNLRAECYGIPQCRNLSKISEIVQSVVVPPFVPRSGVRIDVTEAEAQARSAAPITDTSRLEKLQKALRSFSNTSTLHINVIEFEKDDDTNFHMDFITTTSNLRAENYEIPPADRLKSKLIAGKIIPAIATTTSLVAGLVCLELFKLVQGHKNLELFKNAYVDLALPFTSFYEPVAPIKSKYYDTEFSLWDRFELSGPMTLQGLIEYFKDSLKLNVTMLSQDVSMLYAFFMPEAKRKERLVMSLKDLVEVVNKRKIPPHVKVLVFDVCCSDEHDKDVDVPYIRYVLEPAK</sequence>
<dbReference type="PRINTS" id="PR01849">
    <property type="entry name" value="UBIQUITINACT"/>
</dbReference>
<dbReference type="CDD" id="cd01490">
    <property type="entry name" value="Ube1_repeat2"/>
    <property type="match status" value="1"/>
</dbReference>
<dbReference type="Proteomes" id="UP000050790">
    <property type="component" value="Unassembled WGS sequence"/>
</dbReference>
<evidence type="ECO:0000256" key="8">
    <source>
        <dbReference type="ARBA" id="ARBA00022840"/>
    </source>
</evidence>
<dbReference type="Gene3D" id="2.40.30.180">
    <property type="entry name" value="Ubiquitin-activating enzyme E1, FCCH domain"/>
    <property type="match status" value="1"/>
</dbReference>
<dbReference type="Gene3D" id="1.10.10.2660">
    <property type="entry name" value="Ubiquitin-activating enzyme E1, SCCH domain"/>
    <property type="match status" value="1"/>
</dbReference>
<dbReference type="PANTHER" id="PTHR10953:SF4">
    <property type="entry name" value="UBIQUITIN-ACTIVATING ENZYME E1 C-TERMINAL DOMAIN-CONTAINING PROTEIN"/>
    <property type="match status" value="1"/>
</dbReference>
<dbReference type="GO" id="GO:0019948">
    <property type="term" value="F:SUMO activating enzyme activity"/>
    <property type="evidence" value="ECO:0007669"/>
    <property type="project" value="TreeGrafter"/>
</dbReference>
<dbReference type="Pfam" id="PF10585">
    <property type="entry name" value="UBA_E1_SCCH"/>
    <property type="match status" value="1"/>
</dbReference>
<dbReference type="InterPro" id="IPR042449">
    <property type="entry name" value="Ub-E1_IAD_1"/>
</dbReference>
<dbReference type="GO" id="GO:0005524">
    <property type="term" value="F:ATP binding"/>
    <property type="evidence" value="ECO:0007669"/>
    <property type="project" value="UniProtKB-KW"/>
</dbReference>
<dbReference type="Gene3D" id="3.40.50.12550">
    <property type="entry name" value="Ubiquitin-activating enzyme E1, inactive adenylation domain, subdomain 2"/>
    <property type="match status" value="1"/>
</dbReference>
<dbReference type="FunFam" id="2.40.30.180:FF:000001">
    <property type="entry name" value="ubiquitin-like modifier-activating enzyme 1"/>
    <property type="match status" value="1"/>
</dbReference>
<dbReference type="InterPro" id="IPR038252">
    <property type="entry name" value="UBA_E1_C_sf"/>
</dbReference>
<dbReference type="InterPro" id="IPR042063">
    <property type="entry name" value="Ubi_acti_E1_SCCH"/>
</dbReference>
<keyword evidence="5" id="KW-0436">Ligase</keyword>
<dbReference type="InterPro" id="IPR000011">
    <property type="entry name" value="UBQ/SUMO-activ_enz_E1-like"/>
</dbReference>
<dbReference type="WBParaSite" id="SMRG1_62070.11">
    <property type="protein sequence ID" value="SMRG1_62070.11"/>
    <property type="gene ID" value="SMRG1_62070"/>
</dbReference>
<evidence type="ECO:0000256" key="6">
    <source>
        <dbReference type="ARBA" id="ARBA00022741"/>
    </source>
</evidence>
<dbReference type="GO" id="GO:0031510">
    <property type="term" value="C:SUMO activating enzyme complex"/>
    <property type="evidence" value="ECO:0007669"/>
    <property type="project" value="TreeGrafter"/>
</dbReference>
<evidence type="ECO:0000259" key="11">
    <source>
        <dbReference type="SMART" id="SM00985"/>
    </source>
</evidence>
<proteinExistence type="inferred from homology"/>
<evidence type="ECO:0000256" key="1">
    <source>
        <dbReference type="ARBA" id="ARBA00000488"/>
    </source>
</evidence>
<keyword evidence="6" id="KW-0547">Nucleotide-binding</keyword>
<dbReference type="GO" id="GO:0016925">
    <property type="term" value="P:protein sumoylation"/>
    <property type="evidence" value="ECO:0007669"/>
    <property type="project" value="TreeGrafter"/>
</dbReference>
<protein>
    <recommendedName>
        <fullName evidence="4">E1 ubiquitin-activating enzyme</fullName>
        <ecNumber evidence="4">6.2.1.45</ecNumber>
    </recommendedName>
    <alternativeName>
        <fullName evidence="9">Ubiquitin-activating enzyme E1</fullName>
    </alternativeName>
</protein>
<dbReference type="InterPro" id="IPR035985">
    <property type="entry name" value="Ubiquitin-activating_enz"/>
</dbReference>
<dbReference type="GO" id="GO:0004839">
    <property type="term" value="F:ubiquitin activating enzyme activity"/>
    <property type="evidence" value="ECO:0007669"/>
    <property type="project" value="UniProtKB-EC"/>
</dbReference>
<evidence type="ECO:0000256" key="5">
    <source>
        <dbReference type="ARBA" id="ARBA00022598"/>
    </source>
</evidence>
<dbReference type="NCBIfam" id="TIGR01408">
    <property type="entry name" value="Ube1"/>
    <property type="match status" value="1"/>
</dbReference>
<dbReference type="InterPro" id="IPR042302">
    <property type="entry name" value="E1_FCCH_sf"/>
</dbReference>
<dbReference type="Pfam" id="PF00899">
    <property type="entry name" value="ThiF"/>
    <property type="match status" value="1"/>
</dbReference>
<dbReference type="InterPro" id="IPR032420">
    <property type="entry name" value="E1_4HB"/>
</dbReference>
<dbReference type="FunFam" id="3.40.50.720:FF:000015">
    <property type="entry name" value="Ubiquitin-activating enzyme E1 1"/>
    <property type="match status" value="1"/>
</dbReference>
<dbReference type="PROSITE" id="PS00536">
    <property type="entry name" value="UBIQUITIN_ACTIVAT_1"/>
    <property type="match status" value="1"/>
</dbReference>
<dbReference type="PANTHER" id="PTHR10953">
    <property type="entry name" value="UBIQUITIN-ACTIVATING ENZYME E1"/>
    <property type="match status" value="1"/>
</dbReference>
<organism evidence="12 13">
    <name type="scientific">Schistosoma margrebowiei</name>
    <dbReference type="NCBI Taxonomy" id="48269"/>
    <lineage>
        <taxon>Eukaryota</taxon>
        <taxon>Metazoa</taxon>
        <taxon>Spiralia</taxon>
        <taxon>Lophotrochozoa</taxon>
        <taxon>Platyhelminthes</taxon>
        <taxon>Trematoda</taxon>
        <taxon>Digenea</taxon>
        <taxon>Strigeidida</taxon>
        <taxon>Schistosomatoidea</taxon>
        <taxon>Schistosomatidae</taxon>
        <taxon>Schistosoma</taxon>
    </lineage>
</organism>
<dbReference type="FunFam" id="1.10.10.2660:FF:000001">
    <property type="entry name" value="Ubiquitin-activating enzyme E1 1"/>
    <property type="match status" value="1"/>
</dbReference>
<evidence type="ECO:0000313" key="13">
    <source>
        <dbReference type="WBParaSite" id="SMRG1_62070.11"/>
    </source>
</evidence>
<dbReference type="AlphaFoldDB" id="A0AA85A2Z9"/>
<accession>A0AA85A2Z9</accession>
<comment type="pathway">
    <text evidence="2">Protein modification; protein ubiquitination.</text>
</comment>
<dbReference type="SUPFAM" id="SSF69572">
    <property type="entry name" value="Activating enzymes of the ubiquitin-like proteins"/>
    <property type="match status" value="2"/>
</dbReference>
<comment type="similarity">
    <text evidence="3">Belongs to the ubiquitin-activating E1 family.</text>
</comment>
<dbReference type="FunFam" id="3.10.290.60:FF:000002">
    <property type="entry name" value="Ubiquitin-like modifier-activating enzyme 1"/>
    <property type="match status" value="1"/>
</dbReference>
<feature type="domain" description="Ubiquitin-activating enzyme E1 C-terminal" evidence="11">
    <location>
        <begin position="936"/>
        <end position="1061"/>
    </location>
</feature>
<dbReference type="InterPro" id="IPR000594">
    <property type="entry name" value="ThiF_NAD_FAD-bd"/>
</dbReference>
<evidence type="ECO:0000313" key="12">
    <source>
        <dbReference type="Proteomes" id="UP000050790"/>
    </source>
</evidence>
<reference evidence="13" key="1">
    <citation type="submission" date="2023-11" db="UniProtKB">
        <authorList>
            <consortium name="WormBaseParasite"/>
        </authorList>
    </citation>
    <scope>IDENTIFICATION</scope>
</reference>